<dbReference type="InterPro" id="IPR038726">
    <property type="entry name" value="PDDEXK_AddAB-type"/>
</dbReference>
<evidence type="ECO:0000313" key="5">
    <source>
        <dbReference type="EMBL" id="BBX09464.1"/>
    </source>
</evidence>
<keyword evidence="1" id="KW-0227">DNA damage</keyword>
<dbReference type="InterPro" id="IPR011335">
    <property type="entry name" value="Restrct_endonuc-II-like"/>
</dbReference>
<keyword evidence="2" id="KW-0378">Hydrolase</keyword>
<evidence type="ECO:0000313" key="6">
    <source>
        <dbReference type="Proteomes" id="UP000467327"/>
    </source>
</evidence>
<feature type="domain" description="PD-(D/E)XK endonuclease-like" evidence="4">
    <location>
        <begin position="10"/>
        <end position="316"/>
    </location>
</feature>
<dbReference type="KEGG" id="maic:MAIC_42670"/>
<evidence type="ECO:0000256" key="2">
    <source>
        <dbReference type="ARBA" id="ARBA00022806"/>
    </source>
</evidence>
<dbReference type="GO" id="GO:0006281">
    <property type="term" value="P:DNA repair"/>
    <property type="evidence" value="ECO:0007669"/>
    <property type="project" value="UniProtKB-KW"/>
</dbReference>
<gene>
    <name evidence="5" type="ORF">MAIC_42670</name>
</gene>
<evidence type="ECO:0000256" key="1">
    <source>
        <dbReference type="ARBA" id="ARBA00022763"/>
    </source>
</evidence>
<dbReference type="EMBL" id="AP022561">
    <property type="protein sequence ID" value="BBX09464.1"/>
    <property type="molecule type" value="Genomic_DNA"/>
</dbReference>
<evidence type="ECO:0000259" key="4">
    <source>
        <dbReference type="Pfam" id="PF12705"/>
    </source>
</evidence>
<keyword evidence="2" id="KW-0067">ATP-binding</keyword>
<dbReference type="InterPro" id="IPR011604">
    <property type="entry name" value="PDDEXK-like_dom_sf"/>
</dbReference>
<name>A0AAD1HQF4_9MYCO</name>
<dbReference type="RefSeq" id="WP_115321719.1">
    <property type="nucleotide sequence ID" value="NZ_AP022561.1"/>
</dbReference>
<reference evidence="5 6" key="1">
    <citation type="journal article" date="2019" name="Emerg. Microbes Infect.">
        <title>Comprehensive subspecies identification of 175 nontuberculous mycobacteria species based on 7547 genomic profiles.</title>
        <authorList>
            <person name="Matsumoto Y."/>
            <person name="Kinjo T."/>
            <person name="Motooka D."/>
            <person name="Nabeya D."/>
            <person name="Jung N."/>
            <person name="Uechi K."/>
            <person name="Horii T."/>
            <person name="Iida T."/>
            <person name="Fujita J."/>
            <person name="Nakamura S."/>
        </authorList>
    </citation>
    <scope>NUCLEOTIDE SEQUENCE [LARGE SCALE GENOMIC DNA]</scope>
    <source>
        <strain evidence="5 6">JCM 6376</strain>
    </source>
</reference>
<protein>
    <recommendedName>
        <fullName evidence="4">PD-(D/E)XK endonuclease-like domain-containing protein</fullName>
    </recommendedName>
</protein>
<dbReference type="AlphaFoldDB" id="A0AAD1HQF4"/>
<evidence type="ECO:0000256" key="3">
    <source>
        <dbReference type="ARBA" id="ARBA00023204"/>
    </source>
</evidence>
<keyword evidence="6" id="KW-1185">Reference proteome</keyword>
<proteinExistence type="predicted"/>
<keyword evidence="3" id="KW-0234">DNA repair</keyword>
<keyword evidence="2" id="KW-0347">Helicase</keyword>
<dbReference type="Gene3D" id="3.90.320.10">
    <property type="match status" value="1"/>
</dbReference>
<dbReference type="SUPFAM" id="SSF52980">
    <property type="entry name" value="Restriction endonuclease-like"/>
    <property type="match status" value="1"/>
</dbReference>
<sequence>MSKTSLPLRSVSQLNQYTRCPMSYKLARIDKVWARPAAWLPQGTAFHTVAEVIEKARMEGRDVTLERAEEIFREEYAKDIGALCDETPNFEWWFWSGPYNGEADIERRFHIGLEQINKFMAWRETQGQEIWMTPEIRDRRCIVGDDEAGQEHHVADCDCKPSKPAIELSFSIELEFPPELGAITGTYEADGITVEFTVDGIRVRGFIDAIVVVDGELRVRDYKTGNKPGDDFQLGVYALAVAMMFGIEAPKKGDYFMAGKKGKKPVITEPYDLTEWTREKITARFHEIEEKIQAGDFPADPEPDKCGFCDVNYSCPVFQ</sequence>
<accession>A0AAD1HQF4</accession>
<keyword evidence="2" id="KW-0547">Nucleotide-binding</keyword>
<dbReference type="GO" id="GO:0004386">
    <property type="term" value="F:helicase activity"/>
    <property type="evidence" value="ECO:0007669"/>
    <property type="project" value="UniProtKB-KW"/>
</dbReference>
<dbReference type="Proteomes" id="UP000467327">
    <property type="component" value="Chromosome"/>
</dbReference>
<dbReference type="Pfam" id="PF12705">
    <property type="entry name" value="PDDEXK_1"/>
    <property type="match status" value="1"/>
</dbReference>
<organism evidence="5 6">
    <name type="scientific">Mycolicibacterium aichiense</name>
    <dbReference type="NCBI Taxonomy" id="1799"/>
    <lineage>
        <taxon>Bacteria</taxon>
        <taxon>Bacillati</taxon>
        <taxon>Actinomycetota</taxon>
        <taxon>Actinomycetes</taxon>
        <taxon>Mycobacteriales</taxon>
        <taxon>Mycobacteriaceae</taxon>
        <taxon>Mycolicibacterium</taxon>
    </lineage>
</organism>